<reference evidence="2" key="1">
    <citation type="submission" date="2007-04" db="EMBL/GenBank/DDBJ databases">
        <authorList>
            <consortium name="The Broad Institute Genome Sequencing Platform"/>
            <person name="Birren B."/>
            <person name="Lander E."/>
            <person name="Galagan J."/>
            <person name="Nusbaum C."/>
            <person name="Devon K."/>
            <person name="Ma L.-J."/>
            <person name="Jaffe D."/>
            <person name="Butler J."/>
            <person name="Alvarez P."/>
            <person name="Gnerre S."/>
            <person name="Grabherr M."/>
            <person name="Kleber M."/>
            <person name="Mauceli E."/>
            <person name="Brockman W."/>
            <person name="MacCallum I.A."/>
            <person name="Young S."/>
            <person name="LaButti K."/>
            <person name="DeCaprio D."/>
            <person name="Crawford M."/>
            <person name="Koehrsen M."/>
            <person name="Engels R."/>
            <person name="Montgomery P."/>
            <person name="Pearson M."/>
            <person name="Howarth C."/>
            <person name="Larson L."/>
            <person name="White J."/>
            <person name="O'Leary S."/>
            <person name="Kodira C."/>
            <person name="Zeng Q."/>
            <person name="Yandava C."/>
            <person name="Alvarado L."/>
            <person name="Kistler C."/>
            <person name="Shim W.-B."/>
            <person name="Kang S."/>
            <person name="Woloshuk C."/>
        </authorList>
    </citation>
    <scope>NUCLEOTIDE SEQUENCE</scope>
    <source>
        <strain evidence="2">4287</strain>
    </source>
</reference>
<dbReference type="OrthoDB" id="5070214at2759"/>
<organism evidence="2 3">
    <name type="scientific">Fusarium oxysporum f. sp. lycopersici (strain 4287 / CBS 123668 / FGSC 9935 / NRRL 34936)</name>
    <name type="common">Fusarium vascular wilt of tomato</name>
    <dbReference type="NCBI Taxonomy" id="426428"/>
    <lineage>
        <taxon>Eukaryota</taxon>
        <taxon>Fungi</taxon>
        <taxon>Dikarya</taxon>
        <taxon>Ascomycota</taxon>
        <taxon>Pezizomycotina</taxon>
        <taxon>Sordariomycetes</taxon>
        <taxon>Hypocreomycetidae</taxon>
        <taxon>Hypocreales</taxon>
        <taxon>Nectriaceae</taxon>
        <taxon>Fusarium</taxon>
        <taxon>Fusarium oxysporum species complex</taxon>
    </lineage>
</organism>
<dbReference type="KEGG" id="fox:FOXG_21750"/>
<feature type="region of interest" description="Disordered" evidence="1">
    <location>
        <begin position="207"/>
        <end position="262"/>
    </location>
</feature>
<dbReference type="RefSeq" id="XP_018254739.1">
    <property type="nucleotide sequence ID" value="XM_018402105.1"/>
</dbReference>
<dbReference type="GeneID" id="28962456"/>
<name>A0A0J9W0R6_FUSO4</name>
<gene>
    <name evidence="2" type="ORF">FOXG_21750</name>
</gene>
<accession>A0A0J9W0R6</accession>
<dbReference type="Proteomes" id="UP000009097">
    <property type="component" value="Unassembled WGS sequence"/>
</dbReference>
<reference evidence="2" key="2">
    <citation type="journal article" date="2010" name="Nature">
        <title>Comparative genomics reveals mobile pathogenicity chromosomes in Fusarium.</title>
        <authorList>
            <person name="Ma L.J."/>
            <person name="van der Does H.C."/>
            <person name="Borkovich K.A."/>
            <person name="Coleman J.J."/>
            <person name="Daboussi M.J."/>
            <person name="Di Pietro A."/>
            <person name="Dufresne M."/>
            <person name="Freitag M."/>
            <person name="Grabherr M."/>
            <person name="Henrissat B."/>
            <person name="Houterman P.M."/>
            <person name="Kang S."/>
            <person name="Shim W.B."/>
            <person name="Woloshuk C."/>
            <person name="Xie X."/>
            <person name="Xu J.R."/>
            <person name="Antoniw J."/>
            <person name="Baker S.E."/>
            <person name="Bluhm B.H."/>
            <person name="Breakspear A."/>
            <person name="Brown D.W."/>
            <person name="Butchko R.A."/>
            <person name="Chapman S."/>
            <person name="Coulson R."/>
            <person name="Coutinho P.M."/>
            <person name="Danchin E.G."/>
            <person name="Diener A."/>
            <person name="Gale L.R."/>
            <person name="Gardiner D.M."/>
            <person name="Goff S."/>
            <person name="Hammond-Kosack K.E."/>
            <person name="Hilburn K."/>
            <person name="Hua-Van A."/>
            <person name="Jonkers W."/>
            <person name="Kazan K."/>
            <person name="Kodira C.D."/>
            <person name="Koehrsen M."/>
            <person name="Kumar L."/>
            <person name="Lee Y.H."/>
            <person name="Li L."/>
            <person name="Manners J.M."/>
            <person name="Miranda-Saavedra D."/>
            <person name="Mukherjee M."/>
            <person name="Park G."/>
            <person name="Park J."/>
            <person name="Park S.Y."/>
            <person name="Proctor R.H."/>
            <person name="Regev A."/>
            <person name="Ruiz-Roldan M.C."/>
            <person name="Sain D."/>
            <person name="Sakthikumar S."/>
            <person name="Sykes S."/>
            <person name="Schwartz D.C."/>
            <person name="Turgeon B.G."/>
            <person name="Wapinski I."/>
            <person name="Yoder O."/>
            <person name="Young S."/>
            <person name="Zeng Q."/>
            <person name="Zhou S."/>
            <person name="Galagan J."/>
            <person name="Cuomo C.A."/>
            <person name="Kistler H.C."/>
            <person name="Rep M."/>
        </authorList>
    </citation>
    <scope>NUCLEOTIDE SEQUENCE [LARGE SCALE GENOMIC DNA]</scope>
    <source>
        <strain evidence="2">4287</strain>
    </source>
</reference>
<evidence type="ECO:0000313" key="2">
    <source>
        <dbReference type="EMBL" id="KNB16694.1"/>
    </source>
</evidence>
<dbReference type="VEuPathDB" id="FungiDB:FOXG_21750"/>
<dbReference type="AlphaFoldDB" id="A0A0J9W0R6"/>
<protein>
    <submittedName>
        <fullName evidence="2">Uncharacterized protein</fullName>
    </submittedName>
</protein>
<proteinExistence type="predicted"/>
<evidence type="ECO:0000313" key="3">
    <source>
        <dbReference type="Proteomes" id="UP000009097"/>
    </source>
</evidence>
<evidence type="ECO:0000256" key="1">
    <source>
        <dbReference type="SAM" id="MobiDB-lite"/>
    </source>
</evidence>
<sequence>MHLAARSSPSPFVLSVSSMDHKIFQYGLIKGTRGFSSLNNDDFAYFTRNGTIGSVRNDDGRFLAVLQSQLHRFDIEKQHIQHISTKSGFEVYIQFLGWRRFVELPWEGDSCMATAELLKGLKNVNVQLRKGTPSLLLGQLHQSLSHTRLMTRISIRFFATQRYLDAGDFKPLAYRGPLRKINEAHTLQSASSGGLVCTTKISPELLRNDSQRTGNAIDRETSAELRVPSDSNDQQSSHHTDAHSEPTDDTMGSSAQVSQPSSIEEMEQLIEACLRENRTSPYELAELCKMFLGHAPKDLCRMWYRVKERLKRKNLSALSSLRGSASCKAKLRMGQEVDETSIFVRQ</sequence>
<feature type="compositionally biased region" description="Basic and acidic residues" evidence="1">
    <location>
        <begin position="236"/>
        <end position="246"/>
    </location>
</feature>
<dbReference type="EMBL" id="DS231719">
    <property type="protein sequence ID" value="KNB16694.1"/>
    <property type="molecule type" value="Genomic_DNA"/>
</dbReference>
<feature type="compositionally biased region" description="Polar residues" evidence="1">
    <location>
        <begin position="250"/>
        <end position="262"/>
    </location>
</feature>